<dbReference type="InterPro" id="IPR035940">
    <property type="entry name" value="CAP_sf"/>
</dbReference>
<evidence type="ECO:0000259" key="1">
    <source>
        <dbReference type="Pfam" id="PF00188"/>
    </source>
</evidence>
<proteinExistence type="predicted"/>
<dbReference type="Gene3D" id="3.40.33.10">
    <property type="entry name" value="CAP"/>
    <property type="match status" value="1"/>
</dbReference>
<dbReference type="AlphaFoldDB" id="A0A1X7NP52"/>
<dbReference type="CDD" id="cd05379">
    <property type="entry name" value="CAP_bacterial"/>
    <property type="match status" value="1"/>
</dbReference>
<dbReference type="PANTHER" id="PTHR31157:SF1">
    <property type="entry name" value="SCP DOMAIN-CONTAINING PROTEIN"/>
    <property type="match status" value="1"/>
</dbReference>
<dbReference type="SUPFAM" id="SSF55797">
    <property type="entry name" value="PR-1-like"/>
    <property type="match status" value="1"/>
</dbReference>
<evidence type="ECO:0000313" key="2">
    <source>
        <dbReference type="EMBL" id="SMH39373.1"/>
    </source>
</evidence>
<dbReference type="PROSITE" id="PS51257">
    <property type="entry name" value="PROKAR_LIPOPROTEIN"/>
    <property type="match status" value="1"/>
</dbReference>
<dbReference type="EMBL" id="FXBL01000004">
    <property type="protein sequence ID" value="SMH39373.1"/>
    <property type="molecule type" value="Genomic_DNA"/>
</dbReference>
<name>A0A1X7NP52_9HYPH</name>
<reference evidence="2 3" key="1">
    <citation type="submission" date="2017-04" db="EMBL/GenBank/DDBJ databases">
        <authorList>
            <person name="Afonso C.L."/>
            <person name="Miller P.J."/>
            <person name="Scott M.A."/>
            <person name="Spackman E."/>
            <person name="Goraichik I."/>
            <person name="Dimitrov K.M."/>
            <person name="Suarez D.L."/>
            <person name="Swayne D.E."/>
        </authorList>
    </citation>
    <scope>NUCLEOTIDE SEQUENCE [LARGE SCALE GENOMIC DNA]</scope>
    <source>
        <strain evidence="2 3">B5P</strain>
    </source>
</reference>
<dbReference type="RefSeq" id="WP_244561713.1">
    <property type="nucleotide sequence ID" value="NZ_FXBL01000004.1"/>
</dbReference>
<dbReference type="Pfam" id="PF00188">
    <property type="entry name" value="CAP"/>
    <property type="match status" value="1"/>
</dbReference>
<gene>
    <name evidence="2" type="ORF">SAMN02982922_2161</name>
</gene>
<sequence length="163" mass="17410">MTKTVAKIFWPLGVAMAALMMALVLSGCQSISLLRVEGAGANASAEQHLAAIRKGAGLSPLAPDSQLEAAARQQAELMAAAGRMKHTTGRGKDFLTRVRGNGVETAAAENIAYGRFGLDGLFKAWVNSPGHRRNMLDPRFTRFGLASAKGEGDRRYWALIVAR</sequence>
<dbReference type="Proteomes" id="UP000193083">
    <property type="component" value="Unassembled WGS sequence"/>
</dbReference>
<dbReference type="InterPro" id="IPR014044">
    <property type="entry name" value="CAP_dom"/>
</dbReference>
<accession>A0A1X7NP52</accession>
<organism evidence="2 3">
    <name type="scientific">Mesorhizobium australicum</name>
    <dbReference type="NCBI Taxonomy" id="536018"/>
    <lineage>
        <taxon>Bacteria</taxon>
        <taxon>Pseudomonadati</taxon>
        <taxon>Pseudomonadota</taxon>
        <taxon>Alphaproteobacteria</taxon>
        <taxon>Hyphomicrobiales</taxon>
        <taxon>Phyllobacteriaceae</taxon>
        <taxon>Mesorhizobium</taxon>
    </lineage>
</organism>
<feature type="domain" description="SCP" evidence="1">
    <location>
        <begin position="50"/>
        <end position="158"/>
    </location>
</feature>
<evidence type="ECO:0000313" key="3">
    <source>
        <dbReference type="Proteomes" id="UP000193083"/>
    </source>
</evidence>
<keyword evidence="3" id="KW-1185">Reference proteome</keyword>
<dbReference type="PANTHER" id="PTHR31157">
    <property type="entry name" value="SCP DOMAIN-CONTAINING PROTEIN"/>
    <property type="match status" value="1"/>
</dbReference>
<protein>
    <submittedName>
        <fullName evidence="2">Cysteine-rich secretory protein family protein</fullName>
    </submittedName>
</protein>